<accession>A0A0E0JXM2</accession>
<reference evidence="1" key="2">
    <citation type="submission" date="2018-05" db="EMBL/GenBank/DDBJ databases">
        <title>OpunRS2 (Oryza punctata Reference Sequence Version 2).</title>
        <authorList>
            <person name="Zhang J."/>
            <person name="Kudrna D."/>
            <person name="Lee S."/>
            <person name="Talag J."/>
            <person name="Welchert J."/>
            <person name="Wing R.A."/>
        </authorList>
    </citation>
    <scope>NUCLEOTIDE SEQUENCE [LARGE SCALE GENOMIC DNA]</scope>
</reference>
<dbReference type="STRING" id="4537.A0A0E0JXM2"/>
<dbReference type="InterPro" id="IPR001611">
    <property type="entry name" value="Leu-rich_rpt"/>
</dbReference>
<organism evidence="1">
    <name type="scientific">Oryza punctata</name>
    <name type="common">Red rice</name>
    <dbReference type="NCBI Taxonomy" id="4537"/>
    <lineage>
        <taxon>Eukaryota</taxon>
        <taxon>Viridiplantae</taxon>
        <taxon>Streptophyta</taxon>
        <taxon>Embryophyta</taxon>
        <taxon>Tracheophyta</taxon>
        <taxon>Spermatophyta</taxon>
        <taxon>Magnoliopsida</taxon>
        <taxon>Liliopsida</taxon>
        <taxon>Poales</taxon>
        <taxon>Poaceae</taxon>
        <taxon>BOP clade</taxon>
        <taxon>Oryzoideae</taxon>
        <taxon>Oryzeae</taxon>
        <taxon>Oryzinae</taxon>
        <taxon>Oryza</taxon>
    </lineage>
</organism>
<reference evidence="1" key="1">
    <citation type="submission" date="2015-04" db="UniProtKB">
        <authorList>
            <consortium name="EnsemblPlants"/>
        </authorList>
    </citation>
    <scope>IDENTIFICATION</scope>
</reference>
<evidence type="ECO:0008006" key="3">
    <source>
        <dbReference type="Google" id="ProtNLM"/>
    </source>
</evidence>
<dbReference type="Gene3D" id="3.80.10.10">
    <property type="entry name" value="Ribonuclease Inhibitor"/>
    <property type="match status" value="1"/>
</dbReference>
<dbReference type="SUPFAM" id="SSF52058">
    <property type="entry name" value="L domain-like"/>
    <property type="match status" value="1"/>
</dbReference>
<dbReference type="Pfam" id="PF00560">
    <property type="entry name" value="LRR_1"/>
    <property type="match status" value="1"/>
</dbReference>
<protein>
    <recommendedName>
        <fullName evidence="3">Leucine-rich repeat-containing N-terminal plant-type domain-containing protein</fullName>
    </recommendedName>
</protein>
<evidence type="ECO:0000313" key="1">
    <source>
        <dbReference type="EnsemblPlants" id="OPUNC02G08520.1"/>
    </source>
</evidence>
<dbReference type="HOGENOM" id="CLU_2709063_0_0_1"/>
<dbReference type="AlphaFoldDB" id="A0A0E0JXM2"/>
<dbReference type="InterPro" id="IPR032675">
    <property type="entry name" value="LRR_dom_sf"/>
</dbReference>
<dbReference type="EnsemblPlants" id="OPUNC02G08520.1">
    <property type="protein sequence ID" value="OPUNC02G08520.1"/>
    <property type="gene ID" value="OPUNC02G08520"/>
</dbReference>
<dbReference type="Proteomes" id="UP000026962">
    <property type="component" value="Chromosome 2"/>
</dbReference>
<name>A0A0E0JXM2_ORYPU</name>
<proteinExistence type="predicted"/>
<sequence>MDINILDLSNNMLTGHIPQEFNDLHLNFLNLPSNQYSQPPIQPTYWRDPRSVNPACTSGHVSGIKARVMITLH</sequence>
<keyword evidence="2" id="KW-1185">Reference proteome</keyword>
<dbReference type="Gramene" id="OPUNC02G08520.1">
    <property type="protein sequence ID" value="OPUNC02G08520.1"/>
    <property type="gene ID" value="OPUNC02G08520"/>
</dbReference>
<evidence type="ECO:0000313" key="2">
    <source>
        <dbReference type="Proteomes" id="UP000026962"/>
    </source>
</evidence>